<dbReference type="Proteomes" id="UP000435112">
    <property type="component" value="Unassembled WGS sequence"/>
</dbReference>
<feature type="compositionally biased region" description="Basic and acidic residues" evidence="1">
    <location>
        <begin position="109"/>
        <end position="121"/>
    </location>
</feature>
<evidence type="ECO:0000256" key="1">
    <source>
        <dbReference type="SAM" id="MobiDB-lite"/>
    </source>
</evidence>
<proteinExistence type="predicted"/>
<name>A0A6A3LNB7_9STRA</name>
<dbReference type="EMBL" id="QXFU01000886">
    <property type="protein sequence ID" value="KAE9017293.1"/>
    <property type="molecule type" value="Genomic_DNA"/>
</dbReference>
<accession>A0A6A3LNB7</accession>
<evidence type="ECO:0000313" key="3">
    <source>
        <dbReference type="Proteomes" id="UP000435112"/>
    </source>
</evidence>
<dbReference type="OrthoDB" id="128118at2759"/>
<protein>
    <submittedName>
        <fullName evidence="2">Uncharacterized protein</fullName>
    </submittedName>
</protein>
<evidence type="ECO:0000313" key="2">
    <source>
        <dbReference type="EMBL" id="KAE9017293.1"/>
    </source>
</evidence>
<dbReference type="AlphaFoldDB" id="A0A6A3LNB7"/>
<sequence length="136" mass="15655">MPVLQRAMVEQYHETNLEATLTADVDPRARLRKSMTHNTLIGMMYSANGDTARGRLMISRLMEDVKRLKFDGIHTLSFVFNSQRIAQLYQGFAFRLNGTCIELEDTTAGDDREHTDKHDFEDNMLSGHTESKTWGW</sequence>
<comment type="caution">
    <text evidence="2">The sequence shown here is derived from an EMBL/GenBank/DDBJ whole genome shotgun (WGS) entry which is preliminary data.</text>
</comment>
<feature type="region of interest" description="Disordered" evidence="1">
    <location>
        <begin position="109"/>
        <end position="136"/>
    </location>
</feature>
<gene>
    <name evidence="2" type="ORF">PR002_g13426</name>
</gene>
<reference evidence="2 3" key="1">
    <citation type="submission" date="2018-09" db="EMBL/GenBank/DDBJ databases">
        <title>Genomic investigation of the strawberry pathogen Phytophthora fragariae indicates pathogenicity is determined by transcriptional variation in three key races.</title>
        <authorList>
            <person name="Adams T.M."/>
            <person name="Armitage A.D."/>
            <person name="Sobczyk M.K."/>
            <person name="Bates H.J."/>
            <person name="Dunwell J.M."/>
            <person name="Nellist C.F."/>
            <person name="Harrison R.J."/>
        </authorList>
    </citation>
    <scope>NUCLEOTIDE SEQUENCE [LARGE SCALE GENOMIC DNA]</scope>
    <source>
        <strain evidence="2 3">SCRP324</strain>
    </source>
</reference>
<organism evidence="2 3">
    <name type="scientific">Phytophthora rubi</name>
    <dbReference type="NCBI Taxonomy" id="129364"/>
    <lineage>
        <taxon>Eukaryota</taxon>
        <taxon>Sar</taxon>
        <taxon>Stramenopiles</taxon>
        <taxon>Oomycota</taxon>
        <taxon>Peronosporomycetes</taxon>
        <taxon>Peronosporales</taxon>
        <taxon>Peronosporaceae</taxon>
        <taxon>Phytophthora</taxon>
    </lineage>
</organism>